<dbReference type="NCBIfam" id="NF038012">
    <property type="entry name" value="DMT_1"/>
    <property type="match status" value="1"/>
</dbReference>
<evidence type="ECO:0000256" key="1">
    <source>
        <dbReference type="SAM" id="MobiDB-lite"/>
    </source>
</evidence>
<dbReference type="EMBL" id="JAQFWP010000064">
    <property type="protein sequence ID" value="MDA2807845.1"/>
    <property type="molecule type" value="Genomic_DNA"/>
</dbReference>
<feature type="region of interest" description="Disordered" evidence="1">
    <location>
        <begin position="283"/>
        <end position="338"/>
    </location>
</feature>
<keyword evidence="4" id="KW-1185">Reference proteome</keyword>
<comment type="caution">
    <text evidence="3">The sequence shown here is derived from an EMBL/GenBank/DDBJ whole genome shotgun (WGS) entry which is preliminary data.</text>
</comment>
<evidence type="ECO:0000313" key="3">
    <source>
        <dbReference type="EMBL" id="MDA2807845.1"/>
    </source>
</evidence>
<evidence type="ECO:0000256" key="2">
    <source>
        <dbReference type="SAM" id="Phobius"/>
    </source>
</evidence>
<keyword evidence="2" id="KW-0812">Transmembrane</keyword>
<name>A0ABT4TUF1_9ACTN</name>
<keyword evidence="2" id="KW-0472">Membrane</keyword>
<protein>
    <submittedName>
        <fullName evidence="3">DMT family transporter</fullName>
    </submittedName>
</protein>
<feature type="transmembrane region" description="Helical" evidence="2">
    <location>
        <begin position="102"/>
        <end position="121"/>
    </location>
</feature>
<feature type="transmembrane region" description="Helical" evidence="2">
    <location>
        <begin position="75"/>
        <end position="95"/>
    </location>
</feature>
<accession>A0ABT4TUF1</accession>
<feature type="transmembrane region" description="Helical" evidence="2">
    <location>
        <begin position="6"/>
        <end position="23"/>
    </location>
</feature>
<dbReference type="PANTHER" id="PTHR40761">
    <property type="entry name" value="CONSERVED INTEGRAL MEMBRANE ALANINE VALINE AND LEUCINE RICH PROTEIN-RELATED"/>
    <property type="match status" value="1"/>
</dbReference>
<organism evidence="3 4">
    <name type="scientific">Nocardiopsis suaedae</name>
    <dbReference type="NCBI Taxonomy" id="3018444"/>
    <lineage>
        <taxon>Bacteria</taxon>
        <taxon>Bacillati</taxon>
        <taxon>Actinomycetota</taxon>
        <taxon>Actinomycetes</taxon>
        <taxon>Streptosporangiales</taxon>
        <taxon>Nocardiopsidaceae</taxon>
        <taxon>Nocardiopsis</taxon>
    </lineage>
</organism>
<dbReference type="PANTHER" id="PTHR40761:SF1">
    <property type="entry name" value="CONSERVED INTEGRAL MEMBRANE ALANINE VALINE AND LEUCINE RICH PROTEIN-RELATED"/>
    <property type="match status" value="1"/>
</dbReference>
<evidence type="ECO:0000313" key="4">
    <source>
        <dbReference type="Proteomes" id="UP001165685"/>
    </source>
</evidence>
<feature type="transmembrane region" description="Helical" evidence="2">
    <location>
        <begin position="257"/>
        <end position="276"/>
    </location>
</feature>
<gene>
    <name evidence="3" type="ORF">O4U47_25265</name>
</gene>
<feature type="transmembrane region" description="Helical" evidence="2">
    <location>
        <begin position="163"/>
        <end position="185"/>
    </location>
</feature>
<dbReference type="RefSeq" id="WP_270680466.1">
    <property type="nucleotide sequence ID" value="NZ_JAQFWP010000064.1"/>
</dbReference>
<sequence length="338" mass="33598">MLIGSVLIALAGAFCMALGSALQERDAVRAPGKSVARFSLLVHLAQRPRWILGTVAAGAGVCLHLVALSGAPLTIIQPIGVTGLLFAIVLSMFFTRRRVRTGQILAGLAVTAGLVGVITLFPHTAEPPEMTTATALVLAGTVVGAGFAAFAAARYLRAGARGVLLAAVGGTALGTTSAIARVIAAGAVQDLGAVVSWLTPIAVGVALFGGLMMQNAYRTGHFAAAYAVLLVADPVVGAGLGALLLGEGLPTTPLAQAGATASAAVAAAGIAVLAKARNQNPEAVVRRGAPVPGGRSAPAPGQASPLSTSASAQEQPDDRNEGENPGGRRPGQPTERGA</sequence>
<keyword evidence="2" id="KW-1133">Transmembrane helix</keyword>
<feature type="transmembrane region" description="Helical" evidence="2">
    <location>
        <begin position="191"/>
        <end position="211"/>
    </location>
</feature>
<feature type="transmembrane region" description="Helical" evidence="2">
    <location>
        <begin position="50"/>
        <end position="69"/>
    </location>
</feature>
<proteinExistence type="predicted"/>
<reference evidence="3" key="1">
    <citation type="submission" date="2023-01" db="EMBL/GenBank/DDBJ databases">
        <title>Draft genome sequence of Nocardiopsis sp. LSu2-4 isolated from halophytes.</title>
        <authorList>
            <person name="Duangmal K."/>
            <person name="Chantavorakit T."/>
        </authorList>
    </citation>
    <scope>NUCLEOTIDE SEQUENCE</scope>
    <source>
        <strain evidence="3">LSu2-4</strain>
    </source>
</reference>
<feature type="transmembrane region" description="Helical" evidence="2">
    <location>
        <begin position="223"/>
        <end position="245"/>
    </location>
</feature>
<feature type="compositionally biased region" description="Polar residues" evidence="1">
    <location>
        <begin position="304"/>
        <end position="314"/>
    </location>
</feature>
<feature type="transmembrane region" description="Helical" evidence="2">
    <location>
        <begin position="133"/>
        <end position="156"/>
    </location>
</feature>
<dbReference type="Proteomes" id="UP001165685">
    <property type="component" value="Unassembled WGS sequence"/>
</dbReference>